<organism evidence="4 5">
    <name type="scientific">Branchiostoma lanceolatum</name>
    <name type="common">Common lancelet</name>
    <name type="synonym">Amphioxus lanceolatum</name>
    <dbReference type="NCBI Taxonomy" id="7740"/>
    <lineage>
        <taxon>Eukaryota</taxon>
        <taxon>Metazoa</taxon>
        <taxon>Chordata</taxon>
        <taxon>Cephalochordata</taxon>
        <taxon>Leptocardii</taxon>
        <taxon>Amphioxiformes</taxon>
        <taxon>Branchiostomatidae</taxon>
        <taxon>Branchiostoma</taxon>
    </lineage>
</organism>
<evidence type="ECO:0000256" key="2">
    <source>
        <dbReference type="SAM" id="SignalP"/>
    </source>
</evidence>
<dbReference type="GO" id="GO:0005509">
    <property type="term" value="F:calcium ion binding"/>
    <property type="evidence" value="ECO:0007669"/>
    <property type="project" value="TreeGrafter"/>
</dbReference>
<dbReference type="AlphaFoldDB" id="A0A8J9ZQV9"/>
<name>A0A8J9ZQV9_BRALA</name>
<feature type="chain" id="PRO_5035440159" evidence="2">
    <location>
        <begin position="20"/>
        <end position="145"/>
    </location>
</feature>
<dbReference type="SUPFAM" id="SSF51316">
    <property type="entry name" value="Mss4-like"/>
    <property type="match status" value="1"/>
</dbReference>
<evidence type="ECO:0000256" key="1">
    <source>
        <dbReference type="PROSITE-ProRule" id="PRU01133"/>
    </source>
</evidence>
<evidence type="ECO:0000313" key="4">
    <source>
        <dbReference type="EMBL" id="CAH1261874.1"/>
    </source>
</evidence>
<dbReference type="Pfam" id="PF00838">
    <property type="entry name" value="TCTP"/>
    <property type="match status" value="1"/>
</dbReference>
<dbReference type="OrthoDB" id="10248936at2759"/>
<proteinExistence type="inferred from homology"/>
<dbReference type="InterPro" id="IPR034737">
    <property type="entry name" value="TCTP"/>
</dbReference>
<dbReference type="InterPro" id="IPR011057">
    <property type="entry name" value="Mss4-like_sf"/>
</dbReference>
<dbReference type="Gene3D" id="2.170.150.10">
    <property type="entry name" value="Metal Binding Protein, Guanine Nucleotide Exchange Factor, Chain A"/>
    <property type="match status" value="1"/>
</dbReference>
<evidence type="ECO:0000259" key="3">
    <source>
        <dbReference type="PROSITE" id="PS51797"/>
    </source>
</evidence>
<evidence type="ECO:0000313" key="5">
    <source>
        <dbReference type="Proteomes" id="UP000838412"/>
    </source>
</evidence>
<dbReference type="EMBL" id="OV696689">
    <property type="protein sequence ID" value="CAH1261874.1"/>
    <property type="molecule type" value="Genomic_DNA"/>
</dbReference>
<dbReference type="InterPro" id="IPR011323">
    <property type="entry name" value="Mss4/transl-control_tumour"/>
</dbReference>
<sequence length="145" mass="16258">MESLLVALLVLFLCGITTHFPTGMTIYKDVIGGDKMFSDIFKIRLRDDGILYEVEGSGGMLVKGGSTFEESLIMEDADPANNPDIDSGTTGVDIVLNHNLQETSFTKKQYTDYVKGYVRRVKKHLEEENPERADVFVKDVQIAYK</sequence>
<dbReference type="PROSITE" id="PS51797">
    <property type="entry name" value="TCTP_3"/>
    <property type="match status" value="1"/>
</dbReference>
<dbReference type="InterPro" id="IPR018105">
    <property type="entry name" value="Translational_control_tumour_p"/>
</dbReference>
<accession>A0A8J9ZQV9</accession>
<keyword evidence="2" id="KW-0732">Signal</keyword>
<feature type="signal peptide" evidence="2">
    <location>
        <begin position="1"/>
        <end position="19"/>
    </location>
</feature>
<protein>
    <submittedName>
        <fullName evidence="4">TPT1 protein</fullName>
    </submittedName>
</protein>
<keyword evidence="5" id="KW-1185">Reference proteome</keyword>
<dbReference type="Proteomes" id="UP000838412">
    <property type="component" value="Chromosome 4"/>
</dbReference>
<dbReference type="PANTHER" id="PTHR11991">
    <property type="entry name" value="TRANSLATIONALLY CONTROLLED TUMOR PROTEIN-RELATED"/>
    <property type="match status" value="1"/>
</dbReference>
<dbReference type="PANTHER" id="PTHR11991:SF0">
    <property type="entry name" value="TRANSLATIONALLY-CONTROLLED TUMOR PROTEIN"/>
    <property type="match status" value="1"/>
</dbReference>
<comment type="similarity">
    <text evidence="1">Belongs to the TCTP family.</text>
</comment>
<reference evidence="4" key="1">
    <citation type="submission" date="2022-01" db="EMBL/GenBank/DDBJ databases">
        <authorList>
            <person name="Braso-Vives M."/>
        </authorList>
    </citation>
    <scope>NUCLEOTIDE SEQUENCE</scope>
</reference>
<feature type="domain" description="TCTP" evidence="3">
    <location>
        <begin position="24"/>
        <end position="145"/>
    </location>
</feature>
<gene>
    <name evidence="4" type="primary">TPT1</name>
    <name evidence="4" type="ORF">BLAG_LOCUS17169</name>
</gene>
<dbReference type="GO" id="GO:0005737">
    <property type="term" value="C:cytoplasm"/>
    <property type="evidence" value="ECO:0007669"/>
    <property type="project" value="TreeGrafter"/>
</dbReference>
<dbReference type="PRINTS" id="PR01653">
    <property type="entry name" value="TCTPROTEIN"/>
</dbReference>